<proteinExistence type="predicted"/>
<dbReference type="Proteomes" id="UP000828048">
    <property type="component" value="Chromosome 7"/>
</dbReference>
<keyword evidence="2" id="KW-1185">Reference proteome</keyword>
<sequence>MGSSPPSPTTQYTQQFLSNMLSQRGLLPYLEDVKWLIRQHLVSITDSYPSLQPKTSTYTHNDGRTVTLLQADGTLPMLYQGVTYNIPVVFWLMESYPKHPPLVYVNPTRDMIIKRPHPFVNPSGTVSIPYLHNWVYPSSNLLDLAQTLSHYFSQDPPLYSQRRPNPNPNPSPSPSPSPSFATQGSSVAAAARPAIPPRSYPQSPYGSGRIPPRREEDAGEVMKREVVNKLVEKAHSDVGEFRKRREGEMEGMMDAQRVLRERGEEIGRGLREMVGEKEALEQQLQMVLMNSDILEGWLRENEGKKKSAGVDVDDAFEPCDGLSKQILECTASDLAIEDVIYSLDKAVQEGTMRFDQYLRSVRLLSREQFLHRATTSKVRAAQMQAQVNNMAARASSQYAV</sequence>
<protein>
    <submittedName>
        <fullName evidence="1">Uncharacterized protein</fullName>
    </submittedName>
</protein>
<name>A0ACB7Y5C3_9ERIC</name>
<comment type="caution">
    <text evidence="1">The sequence shown here is derived from an EMBL/GenBank/DDBJ whole genome shotgun (WGS) entry which is preliminary data.</text>
</comment>
<evidence type="ECO:0000313" key="1">
    <source>
        <dbReference type="EMBL" id="KAH7848264.1"/>
    </source>
</evidence>
<dbReference type="EMBL" id="CM037157">
    <property type="protein sequence ID" value="KAH7848264.1"/>
    <property type="molecule type" value="Genomic_DNA"/>
</dbReference>
<organism evidence="1 2">
    <name type="scientific">Vaccinium darrowii</name>
    <dbReference type="NCBI Taxonomy" id="229202"/>
    <lineage>
        <taxon>Eukaryota</taxon>
        <taxon>Viridiplantae</taxon>
        <taxon>Streptophyta</taxon>
        <taxon>Embryophyta</taxon>
        <taxon>Tracheophyta</taxon>
        <taxon>Spermatophyta</taxon>
        <taxon>Magnoliopsida</taxon>
        <taxon>eudicotyledons</taxon>
        <taxon>Gunneridae</taxon>
        <taxon>Pentapetalae</taxon>
        <taxon>asterids</taxon>
        <taxon>Ericales</taxon>
        <taxon>Ericaceae</taxon>
        <taxon>Vaccinioideae</taxon>
        <taxon>Vaccinieae</taxon>
        <taxon>Vaccinium</taxon>
    </lineage>
</organism>
<gene>
    <name evidence="1" type="ORF">Vadar_000315</name>
</gene>
<reference evidence="1 2" key="1">
    <citation type="journal article" date="2021" name="Hortic Res">
        <title>High-quality reference genome and annotation aids understanding of berry development for evergreen blueberry (Vaccinium darrowii).</title>
        <authorList>
            <person name="Yu J."/>
            <person name="Hulse-Kemp A.M."/>
            <person name="Babiker E."/>
            <person name="Staton M."/>
        </authorList>
    </citation>
    <scope>NUCLEOTIDE SEQUENCE [LARGE SCALE GENOMIC DNA]</scope>
    <source>
        <strain evidence="2">cv. NJ 8807/NJ 8810</strain>
        <tissue evidence="1">Young leaf</tissue>
    </source>
</reference>
<evidence type="ECO:0000313" key="2">
    <source>
        <dbReference type="Proteomes" id="UP000828048"/>
    </source>
</evidence>
<accession>A0ACB7Y5C3</accession>